<dbReference type="Proteomes" id="UP000009168">
    <property type="component" value="Unassembled WGS sequence"/>
</dbReference>
<sequence>MMLVEDHLITLVNKKNEKMKMKELTIKQSVHNCVLRSDVIQKFDYEDSFYVLYKDNPNRKKLQIQFENKILKSKLEENKNPKQNVLNFQDPLFAKYQDYKVINVSATIDYIKSEQEEIVVSFSQIGQVLAKFSCMYYIIIRAFSKEILEGVKNYNLNIYLNTTSQIDYIKVQSKALTSILFHSSKKSASISQTNQSVMEDLILFYRHKKIGIPQFSIGKEKNNQKIIMIDYLPPFNVEQNFRKCLKESKLLPNQEKQSNTDFALESIEFCIVVDTSSSQMQFDTIQMKYLINQALQKLESTVIKQNALQEDENQQQKQTHYISFSYLEGNGWKQISQILKQNTIEEHFVIKNQICPQIQWKKEKSDLKSFLQEFQNSTNKLSIPKILFLITQGLWNDFDESISHLKKFQESIKSIHPYQNRNQNTQQPSNNPKDSSQLENSNQQGFSGTLDMIVFYQGKESSEQEKIKQSLSKDKFFTRSNLEDFPIISLQYLKKHSDFFIEANKQGIECSSLPINKLEEQQKNEFSLNFNQIFQQFIVLDKNVETFSGFLRFFDWRMKQQYKVKITYPNQEKDNSKNMLESNDIAAAGLIKLLESNEKSTYEYLKRVSTRNHIHSQFSSEVFSTLDASLNLSSDSSIKEIQASNQKPIQKQQQFQLAKKIPQIVKYQSQKVDNPIKTNEIQMEIISLRGSKEDKLKEKNDKKLNQVLQNTINSSNILQTLLKNFQDQGFWKYSEVILNLIGFTKEHFIAIKKKILNQQSQQINNLIMTCMVLLCLGIKFKNDFNQWEICQSRSTQWIDSNFSQNLYTKVFQYAKYIYDKISKS</sequence>
<dbReference type="HOGENOM" id="CLU_343730_0_0_1"/>
<proteinExistence type="predicted"/>
<organism evidence="2 3">
    <name type="scientific">Tetrahymena thermophila (strain SB210)</name>
    <dbReference type="NCBI Taxonomy" id="312017"/>
    <lineage>
        <taxon>Eukaryota</taxon>
        <taxon>Sar</taxon>
        <taxon>Alveolata</taxon>
        <taxon>Ciliophora</taxon>
        <taxon>Intramacronucleata</taxon>
        <taxon>Oligohymenophorea</taxon>
        <taxon>Hymenostomatida</taxon>
        <taxon>Tetrahymenina</taxon>
        <taxon>Tetrahymenidae</taxon>
        <taxon>Tetrahymena</taxon>
    </lineage>
</organism>
<dbReference type="EMBL" id="GG662532">
    <property type="protein sequence ID" value="EAR82050.1"/>
    <property type="molecule type" value="Genomic_DNA"/>
</dbReference>
<feature type="region of interest" description="Disordered" evidence="1">
    <location>
        <begin position="420"/>
        <end position="442"/>
    </location>
</feature>
<gene>
    <name evidence="2" type="ORF">TTHERM_01338540</name>
</gene>
<reference evidence="3" key="1">
    <citation type="journal article" date="2006" name="PLoS Biol.">
        <title>Macronuclear genome sequence of the ciliate Tetrahymena thermophila, a model eukaryote.</title>
        <authorList>
            <person name="Eisen J.A."/>
            <person name="Coyne R.S."/>
            <person name="Wu M."/>
            <person name="Wu D."/>
            <person name="Thiagarajan M."/>
            <person name="Wortman J.R."/>
            <person name="Badger J.H."/>
            <person name="Ren Q."/>
            <person name="Amedeo P."/>
            <person name="Jones K.M."/>
            <person name="Tallon L.J."/>
            <person name="Delcher A.L."/>
            <person name="Salzberg S.L."/>
            <person name="Silva J.C."/>
            <person name="Haas B.J."/>
            <person name="Majoros W.H."/>
            <person name="Farzad M."/>
            <person name="Carlton J.M."/>
            <person name="Smith R.K. Jr."/>
            <person name="Garg J."/>
            <person name="Pearlman R.E."/>
            <person name="Karrer K.M."/>
            <person name="Sun L."/>
            <person name="Manning G."/>
            <person name="Elde N.C."/>
            <person name="Turkewitz A.P."/>
            <person name="Asai D.J."/>
            <person name="Wilkes D.E."/>
            <person name="Wang Y."/>
            <person name="Cai H."/>
            <person name="Collins K."/>
            <person name="Stewart B.A."/>
            <person name="Lee S.R."/>
            <person name="Wilamowska K."/>
            <person name="Weinberg Z."/>
            <person name="Ruzzo W.L."/>
            <person name="Wloga D."/>
            <person name="Gaertig J."/>
            <person name="Frankel J."/>
            <person name="Tsao C.-C."/>
            <person name="Gorovsky M.A."/>
            <person name="Keeling P.J."/>
            <person name="Waller R.F."/>
            <person name="Patron N.J."/>
            <person name="Cherry J.M."/>
            <person name="Stover N.A."/>
            <person name="Krieger C.J."/>
            <person name="del Toro C."/>
            <person name="Ryder H.F."/>
            <person name="Williamson S.C."/>
            <person name="Barbeau R.A."/>
            <person name="Hamilton E.P."/>
            <person name="Orias E."/>
        </authorList>
    </citation>
    <scope>NUCLEOTIDE SEQUENCE [LARGE SCALE GENOMIC DNA]</scope>
    <source>
        <strain evidence="3">SB210</strain>
    </source>
</reference>
<dbReference type="AlphaFoldDB" id="Q229S5"/>
<evidence type="ECO:0000313" key="2">
    <source>
        <dbReference type="EMBL" id="EAR82050.1"/>
    </source>
</evidence>
<evidence type="ECO:0000256" key="1">
    <source>
        <dbReference type="SAM" id="MobiDB-lite"/>
    </source>
</evidence>
<accession>Q229S5</accession>
<dbReference type="KEGG" id="tet:TTHERM_01338540"/>
<dbReference type="RefSeq" id="XP_001029713.1">
    <property type="nucleotide sequence ID" value="XM_001029713.3"/>
</dbReference>
<dbReference type="InParanoid" id="Q229S5"/>
<keyword evidence="3" id="KW-1185">Reference proteome</keyword>
<dbReference type="GeneID" id="7843188"/>
<name>Q229S5_TETTS</name>
<protein>
    <submittedName>
        <fullName evidence="2">Uncharacterized protein</fullName>
    </submittedName>
</protein>
<evidence type="ECO:0000313" key="3">
    <source>
        <dbReference type="Proteomes" id="UP000009168"/>
    </source>
</evidence>